<dbReference type="PROSITE" id="PS00107">
    <property type="entry name" value="PROTEIN_KINASE_ATP"/>
    <property type="match status" value="1"/>
</dbReference>
<dbReference type="PANTHER" id="PTHR45641">
    <property type="entry name" value="TETRATRICOPEPTIDE REPEAT PROTEIN (AFU_ORTHOLOGUE AFUA_6G03870)"/>
    <property type="match status" value="1"/>
</dbReference>
<dbReference type="AlphaFoldDB" id="A0AAF0CQN5"/>
<dbReference type="RefSeq" id="WP_330928531.1">
    <property type="nucleotide sequence ID" value="NZ_CP119075.1"/>
</dbReference>
<keyword evidence="8" id="KW-0808">Transferase</keyword>
<dbReference type="SMART" id="SM00220">
    <property type="entry name" value="S_TKc"/>
    <property type="match status" value="1"/>
</dbReference>
<dbReference type="Pfam" id="PF13424">
    <property type="entry name" value="TPR_12"/>
    <property type="match status" value="4"/>
</dbReference>
<dbReference type="InterPro" id="IPR008271">
    <property type="entry name" value="Ser/Thr_kinase_AS"/>
</dbReference>
<name>A0AAF0CQN5_9BACT</name>
<dbReference type="Pfam" id="PF07721">
    <property type="entry name" value="TPR_4"/>
    <property type="match status" value="1"/>
</dbReference>
<feature type="region of interest" description="Disordered" evidence="6">
    <location>
        <begin position="980"/>
        <end position="1003"/>
    </location>
</feature>
<dbReference type="PROSITE" id="PS50011">
    <property type="entry name" value="PROTEIN_KINASE_DOM"/>
    <property type="match status" value="1"/>
</dbReference>
<dbReference type="EMBL" id="CP119075">
    <property type="protein sequence ID" value="WED66272.1"/>
    <property type="molecule type" value="Genomic_DNA"/>
</dbReference>
<protein>
    <submittedName>
        <fullName evidence="8">Serine/threonine-protein kinase</fullName>
    </submittedName>
</protein>
<keyword evidence="2 5" id="KW-0547">Nucleotide-binding</keyword>
<dbReference type="GO" id="GO:0042802">
    <property type="term" value="F:identical protein binding"/>
    <property type="evidence" value="ECO:0007669"/>
    <property type="project" value="InterPro"/>
</dbReference>
<accession>A0AAF0CQN5</accession>
<dbReference type="SUPFAM" id="SSF56112">
    <property type="entry name" value="Protein kinase-like (PK-like)"/>
    <property type="match status" value="1"/>
</dbReference>
<dbReference type="GO" id="GO:0005524">
    <property type="term" value="F:ATP binding"/>
    <property type="evidence" value="ECO:0007669"/>
    <property type="project" value="UniProtKB-UniRule"/>
</dbReference>
<dbReference type="SUPFAM" id="SSF48452">
    <property type="entry name" value="TPR-like"/>
    <property type="match status" value="4"/>
</dbReference>
<keyword evidence="3" id="KW-0802">TPR repeat</keyword>
<evidence type="ECO:0000313" key="9">
    <source>
        <dbReference type="Proteomes" id="UP001218638"/>
    </source>
</evidence>
<dbReference type="Gene3D" id="1.10.510.10">
    <property type="entry name" value="Transferase(Phosphotransferase) domain 1"/>
    <property type="match status" value="1"/>
</dbReference>
<evidence type="ECO:0000256" key="4">
    <source>
        <dbReference type="ARBA" id="ARBA00022840"/>
    </source>
</evidence>
<keyword evidence="9" id="KW-1185">Reference proteome</keyword>
<sequence>MNTKPDEILFAELVSLYGEEREARLDQVSQNDPALGERLRSLLEFHDQSGSFLEEPIFGPLTAEAREQPGDSIGNYTFVRKLGEGGGGVVFLAEQHQPVRRQVALKIIRLGMDTGAVIARFELERQTLAMMNHADIARVFDAGTTTAGRLYFVMEYVDGVPLTTFCDEHRLDLNARLTLFVRVCLALQHAHQKGVIHRDIKPSNILVTMEGEVPTPKIIDFGIAKATRGQLGEKSWVTRVDQLMGTPPYMSPEQVDSREWDVDTRSDVYALGVLLYEMLTGALPFGSEIFRRSGMEEIRRIICDQTPSRPSRRLATLAADDAQTVAQKRRTGSLQLRSVLVGDLDWIVMRCLEKDRDRRYASAQELADDVRRYLRREPVLAHPPAVAYLVKRFVARHRFACASVVMAALILVGATVVSVRQTLRARDAERIARREAATATAVNQFLVEDLLRQADSNVQADAREMPNPDLKVREALDRAAVQVGNRFKALPMAEAGVRSAIGQSYIGVGQAGAAEPQLRRAWELRQAEFGDDHPDTLAVGLLLARAFVDQGKLEEAATLQSRILETQTERFGPDYPRRYETMNELADSYHLLGRFEECAALQQDVYAHGLRVLGPEHPDTLLAMSNLGNAYMLLNRDDEALDLQTRALAARKRVLGEYHPATLNTLSNLAETYGKLERLEEAEVLQLELLANTRQALGDEHFQTIAALINLAGTYNERENYVASEPLLEEAAGTGRRVLGDEHPITLAALNNLAMVYGRNGRPEDALKTKEQLQAVVAKVFGTDHPNTLITALNLANSYYDLKRYAEAIAVLNPLPEALIARFGVSHAYRRRALERLADSHAALGDIATAVGWRRQQLAAAREAENLPSGHVMGVATVLATELLAENEFAEAEPILREVVAFRDREEPDAWTTFNSHSLLGEALLGQQRYDEAEPRLLEGFRGLRDRGTTIPADLQFRLDEARDRVVRLYEGLGRTAEADRWRSLPSQPGDVAEPTADDSAQG</sequence>
<dbReference type="PROSITE" id="PS00108">
    <property type="entry name" value="PROTEIN_KINASE_ST"/>
    <property type="match status" value="1"/>
</dbReference>
<keyword evidence="4 5" id="KW-0067">ATP-binding</keyword>
<evidence type="ECO:0000313" key="8">
    <source>
        <dbReference type="EMBL" id="WED66272.1"/>
    </source>
</evidence>
<evidence type="ECO:0000256" key="6">
    <source>
        <dbReference type="SAM" id="MobiDB-lite"/>
    </source>
</evidence>
<dbReference type="Gene3D" id="3.30.200.20">
    <property type="entry name" value="Phosphorylase Kinase, domain 1"/>
    <property type="match status" value="1"/>
</dbReference>
<feature type="binding site" evidence="5">
    <location>
        <position position="106"/>
    </location>
    <ligand>
        <name>ATP</name>
        <dbReference type="ChEBI" id="CHEBI:30616"/>
    </ligand>
</feature>
<dbReference type="PRINTS" id="PR00381">
    <property type="entry name" value="KINESINLIGHT"/>
</dbReference>
<keyword evidence="8" id="KW-0418">Kinase</keyword>
<dbReference type="InterPro" id="IPR000719">
    <property type="entry name" value="Prot_kinase_dom"/>
</dbReference>
<feature type="domain" description="Protein kinase" evidence="7">
    <location>
        <begin position="76"/>
        <end position="374"/>
    </location>
</feature>
<gene>
    <name evidence="8" type="ORF">PXH66_05350</name>
</gene>
<dbReference type="PANTHER" id="PTHR45641:SF19">
    <property type="entry name" value="NEPHROCYSTIN-3"/>
    <property type="match status" value="1"/>
</dbReference>
<reference evidence="8" key="1">
    <citation type="submission" date="2023-03" db="EMBL/GenBank/DDBJ databases">
        <title>Lomoglobus Profundus gen. nov., sp. nov., a novel member of the phylum Verrucomicrobia, isolated from deep-marine sediment of South China Sea.</title>
        <authorList>
            <person name="Ahmad T."/>
            <person name="Ishaq S.E."/>
            <person name="Wang F."/>
        </authorList>
    </citation>
    <scope>NUCLEOTIDE SEQUENCE</scope>
    <source>
        <strain evidence="8">LMO-M01</strain>
    </source>
</reference>
<dbReference type="InterPro" id="IPR011717">
    <property type="entry name" value="TPR-4"/>
</dbReference>
<dbReference type="Gene3D" id="1.25.40.10">
    <property type="entry name" value="Tetratricopeptide repeat domain"/>
    <property type="match status" value="2"/>
</dbReference>
<dbReference type="InterPro" id="IPR017441">
    <property type="entry name" value="Protein_kinase_ATP_BS"/>
</dbReference>
<evidence type="ECO:0000256" key="5">
    <source>
        <dbReference type="PROSITE-ProRule" id="PRU10141"/>
    </source>
</evidence>
<keyword evidence="1" id="KW-0677">Repeat</keyword>
<evidence type="ECO:0000259" key="7">
    <source>
        <dbReference type="PROSITE" id="PS50011"/>
    </source>
</evidence>
<dbReference type="InterPro" id="IPR011990">
    <property type="entry name" value="TPR-like_helical_dom_sf"/>
</dbReference>
<dbReference type="KEGG" id="slom:PXH66_05350"/>
<evidence type="ECO:0000256" key="3">
    <source>
        <dbReference type="ARBA" id="ARBA00022803"/>
    </source>
</evidence>
<organism evidence="8 9">
    <name type="scientific">Synoicihabitans lomoniglobus</name>
    <dbReference type="NCBI Taxonomy" id="2909285"/>
    <lineage>
        <taxon>Bacteria</taxon>
        <taxon>Pseudomonadati</taxon>
        <taxon>Verrucomicrobiota</taxon>
        <taxon>Opitutia</taxon>
        <taxon>Opitutales</taxon>
        <taxon>Opitutaceae</taxon>
        <taxon>Synoicihabitans</taxon>
    </lineage>
</organism>
<dbReference type="Proteomes" id="UP001218638">
    <property type="component" value="Chromosome"/>
</dbReference>
<evidence type="ECO:0000256" key="1">
    <source>
        <dbReference type="ARBA" id="ARBA00022737"/>
    </source>
</evidence>
<dbReference type="CDD" id="cd14014">
    <property type="entry name" value="STKc_PknB_like"/>
    <property type="match status" value="1"/>
</dbReference>
<evidence type="ECO:0000256" key="2">
    <source>
        <dbReference type="ARBA" id="ARBA00022741"/>
    </source>
</evidence>
<dbReference type="InterPro" id="IPR011009">
    <property type="entry name" value="Kinase-like_dom_sf"/>
</dbReference>
<dbReference type="GO" id="GO:0004672">
    <property type="term" value="F:protein kinase activity"/>
    <property type="evidence" value="ECO:0007669"/>
    <property type="project" value="InterPro"/>
</dbReference>
<dbReference type="Pfam" id="PF00069">
    <property type="entry name" value="Pkinase"/>
    <property type="match status" value="1"/>
</dbReference>
<proteinExistence type="predicted"/>